<keyword evidence="7 10" id="KW-0283">Flagellar rotation</keyword>
<dbReference type="GO" id="GO:0071978">
    <property type="term" value="P:bacterial-type flagellum-dependent swarming motility"/>
    <property type="evidence" value="ECO:0007669"/>
    <property type="project" value="TreeGrafter"/>
</dbReference>
<evidence type="ECO:0000256" key="1">
    <source>
        <dbReference type="ARBA" id="ARBA00002254"/>
    </source>
</evidence>
<dbReference type="EMBL" id="AP018711">
    <property type="protein sequence ID" value="BBE36066.1"/>
    <property type="molecule type" value="Genomic_DNA"/>
</dbReference>
<dbReference type="GO" id="GO:0009425">
    <property type="term" value="C:bacterial-type flagellum basal body"/>
    <property type="evidence" value="ECO:0007669"/>
    <property type="project" value="InterPro"/>
</dbReference>
<keyword evidence="8 10" id="KW-1133">Transmembrane helix</keyword>
<name>A0AAD1D946_SPHMI</name>
<keyword evidence="10" id="KW-0997">Cell inner membrane</keyword>
<dbReference type="Proteomes" id="UP000275727">
    <property type="component" value="Chromosome"/>
</dbReference>
<evidence type="ECO:0000313" key="13">
    <source>
        <dbReference type="Proteomes" id="UP000275727"/>
    </source>
</evidence>
<dbReference type="PANTHER" id="PTHR35091:SF2">
    <property type="entry name" value="FLAGELLAR PROTEIN FLIL"/>
    <property type="match status" value="1"/>
</dbReference>
<keyword evidence="5 10" id="KW-0145">Chemotaxis</keyword>
<keyword evidence="6 10" id="KW-0812">Transmembrane</keyword>
<evidence type="ECO:0000256" key="3">
    <source>
        <dbReference type="ARBA" id="ARBA00008281"/>
    </source>
</evidence>
<protein>
    <recommendedName>
        <fullName evidence="10">Flagellar protein FliL</fullName>
    </recommendedName>
</protein>
<evidence type="ECO:0000256" key="7">
    <source>
        <dbReference type="ARBA" id="ARBA00022779"/>
    </source>
</evidence>
<dbReference type="PANTHER" id="PTHR35091">
    <property type="entry name" value="FLAGELLAR PROTEIN FLIL"/>
    <property type="match status" value="1"/>
</dbReference>
<evidence type="ECO:0000313" key="14">
    <source>
        <dbReference type="Proteomes" id="UP000276029"/>
    </source>
</evidence>
<evidence type="ECO:0000256" key="4">
    <source>
        <dbReference type="ARBA" id="ARBA00022475"/>
    </source>
</evidence>
<dbReference type="Proteomes" id="UP000276029">
    <property type="component" value="Unassembled WGS sequence"/>
</dbReference>
<keyword evidence="12" id="KW-0969">Cilium</keyword>
<dbReference type="GO" id="GO:0006935">
    <property type="term" value="P:chemotaxis"/>
    <property type="evidence" value="ECO:0007669"/>
    <property type="project" value="UniProtKB-KW"/>
</dbReference>
<keyword evidence="9 10" id="KW-0472">Membrane</keyword>
<dbReference type="InterPro" id="IPR005503">
    <property type="entry name" value="FliL"/>
</dbReference>
<gene>
    <name evidence="12" type="ORF">DFR51_2902</name>
    <name evidence="11" type="ORF">SmB9_37240</name>
</gene>
<sequence length="185" mass="19623">MSDTPAPAPKKKSGLIGKLVPVIGALVLLAGGAAGGWYATTSGLIGGGHAPKVDKNKPQLVEREGAEEAPAQTDADGDGHYETTYFEMKREFTANLTDPNRYIQVGLGVATNYDNRVIEAVEKNEPAIRSAVLGVLGEQTADHVATVAGKEDLQRRLRAAINKTLQDKVGFGGISQVYFTSFVIQ</sequence>
<evidence type="ECO:0000256" key="8">
    <source>
        <dbReference type="ARBA" id="ARBA00022989"/>
    </source>
</evidence>
<evidence type="ECO:0000256" key="6">
    <source>
        <dbReference type="ARBA" id="ARBA00022692"/>
    </source>
</evidence>
<keyword evidence="12" id="KW-0282">Flagellum</keyword>
<keyword evidence="14" id="KW-1185">Reference proteome</keyword>
<evidence type="ECO:0000256" key="2">
    <source>
        <dbReference type="ARBA" id="ARBA00004162"/>
    </source>
</evidence>
<dbReference type="AlphaFoldDB" id="A0AAD1D946"/>
<evidence type="ECO:0000256" key="5">
    <source>
        <dbReference type="ARBA" id="ARBA00022500"/>
    </source>
</evidence>
<dbReference type="RefSeq" id="WP_121052316.1">
    <property type="nucleotide sequence ID" value="NZ_AP018711.1"/>
</dbReference>
<evidence type="ECO:0000256" key="10">
    <source>
        <dbReference type="RuleBase" id="RU364125"/>
    </source>
</evidence>
<reference evidence="12 14" key="2">
    <citation type="submission" date="2018-10" db="EMBL/GenBank/DDBJ databases">
        <title>Genomic Encyclopedia of Type Strains, Phase IV (KMG-IV): sequencing the most valuable type-strain genomes for metagenomic binning, comparative biology and taxonomic classification.</title>
        <authorList>
            <person name="Goeker M."/>
        </authorList>
    </citation>
    <scope>NUCLEOTIDE SEQUENCE [LARGE SCALE GENOMIC DNA]</scope>
    <source>
        <strain evidence="12 14">DSM 19791</strain>
    </source>
</reference>
<organism evidence="11 13">
    <name type="scientific">Sphingosinicella microcystinivorans</name>
    <dbReference type="NCBI Taxonomy" id="335406"/>
    <lineage>
        <taxon>Bacteria</taxon>
        <taxon>Pseudomonadati</taxon>
        <taxon>Pseudomonadota</taxon>
        <taxon>Alphaproteobacteria</taxon>
        <taxon>Sphingomonadales</taxon>
        <taxon>Sphingosinicellaceae</taxon>
        <taxon>Sphingosinicella</taxon>
    </lineage>
</organism>
<comment type="function">
    <text evidence="1 10">Controls the rotational direction of flagella during chemotaxis.</text>
</comment>
<accession>A0AAD1D946</accession>
<evidence type="ECO:0000313" key="12">
    <source>
        <dbReference type="EMBL" id="RKS88254.1"/>
    </source>
</evidence>
<dbReference type="EMBL" id="RBWX01000009">
    <property type="protein sequence ID" value="RKS88254.1"/>
    <property type="molecule type" value="Genomic_DNA"/>
</dbReference>
<reference evidence="11 13" key="1">
    <citation type="submission" date="2018-06" db="EMBL/GenBank/DDBJ databases">
        <title>Complete Genome Sequence of the Microcystin-Degrading Bacterium Sphingosinicella microcystinivorans Strain B-9.</title>
        <authorList>
            <person name="Jin H."/>
            <person name="Nishizawa T."/>
            <person name="Guo Y."/>
            <person name="Nishizawa A."/>
            <person name="Park H."/>
            <person name="Kato H."/>
            <person name="Tsuji K."/>
            <person name="Harada K."/>
        </authorList>
    </citation>
    <scope>NUCLEOTIDE SEQUENCE [LARGE SCALE GENOMIC DNA]</scope>
    <source>
        <strain evidence="11 13">B9</strain>
    </source>
</reference>
<dbReference type="KEGG" id="smic:SmB9_37240"/>
<dbReference type="GO" id="GO:0005886">
    <property type="term" value="C:plasma membrane"/>
    <property type="evidence" value="ECO:0007669"/>
    <property type="project" value="UniProtKB-SubCell"/>
</dbReference>
<comment type="similarity">
    <text evidence="3 10">Belongs to the FliL family.</text>
</comment>
<comment type="subcellular location">
    <subcellularLocation>
        <location evidence="10">Cell inner membrane</location>
    </subcellularLocation>
    <subcellularLocation>
        <location evidence="2">Cell membrane</location>
        <topology evidence="2">Single-pass membrane protein</topology>
    </subcellularLocation>
</comment>
<evidence type="ECO:0000256" key="9">
    <source>
        <dbReference type="ARBA" id="ARBA00023136"/>
    </source>
</evidence>
<keyword evidence="4" id="KW-1003">Cell membrane</keyword>
<evidence type="ECO:0000313" key="11">
    <source>
        <dbReference type="EMBL" id="BBE36066.1"/>
    </source>
</evidence>
<keyword evidence="12" id="KW-0966">Cell projection</keyword>
<proteinExistence type="inferred from homology"/>
<dbReference type="Pfam" id="PF03748">
    <property type="entry name" value="FliL"/>
    <property type="match status" value="1"/>
</dbReference>
<feature type="transmembrane region" description="Helical" evidence="10">
    <location>
        <begin position="19"/>
        <end position="39"/>
    </location>
</feature>